<gene>
    <name evidence="1" type="ORF">PAXRUDRAFT_689784</name>
</gene>
<accession>A0A0D0DV15</accession>
<evidence type="ECO:0000313" key="2">
    <source>
        <dbReference type="Proteomes" id="UP000054538"/>
    </source>
</evidence>
<sequence length="74" mass="8050">MESSKCKPFSCTSPIALNSVCETTNLCPISMRSLSGRFFQSAWASAAFWIFTPSSGSSGLLLCEFSCRWIGPDD</sequence>
<name>A0A0D0DV15_9AGAM</name>
<dbReference type="EMBL" id="KN824894">
    <property type="protein sequence ID" value="KIK98398.1"/>
    <property type="molecule type" value="Genomic_DNA"/>
</dbReference>
<reference evidence="2" key="2">
    <citation type="submission" date="2015-01" db="EMBL/GenBank/DDBJ databases">
        <title>Evolutionary Origins and Diversification of the Mycorrhizal Mutualists.</title>
        <authorList>
            <consortium name="DOE Joint Genome Institute"/>
            <consortium name="Mycorrhizal Genomics Consortium"/>
            <person name="Kohler A."/>
            <person name="Kuo A."/>
            <person name="Nagy L.G."/>
            <person name="Floudas D."/>
            <person name="Copeland A."/>
            <person name="Barry K.W."/>
            <person name="Cichocki N."/>
            <person name="Veneault-Fourrey C."/>
            <person name="LaButti K."/>
            <person name="Lindquist E.A."/>
            <person name="Lipzen A."/>
            <person name="Lundell T."/>
            <person name="Morin E."/>
            <person name="Murat C."/>
            <person name="Riley R."/>
            <person name="Ohm R."/>
            <person name="Sun H."/>
            <person name="Tunlid A."/>
            <person name="Henrissat B."/>
            <person name="Grigoriev I.V."/>
            <person name="Hibbett D.S."/>
            <person name="Martin F."/>
        </authorList>
    </citation>
    <scope>NUCLEOTIDE SEQUENCE [LARGE SCALE GENOMIC DNA]</scope>
    <source>
        <strain evidence="2">Ve08.2h10</strain>
    </source>
</reference>
<evidence type="ECO:0000313" key="1">
    <source>
        <dbReference type="EMBL" id="KIK98398.1"/>
    </source>
</evidence>
<protein>
    <submittedName>
        <fullName evidence="1">Uncharacterized protein</fullName>
    </submittedName>
</protein>
<organism evidence="1 2">
    <name type="scientific">Paxillus rubicundulus Ve08.2h10</name>
    <dbReference type="NCBI Taxonomy" id="930991"/>
    <lineage>
        <taxon>Eukaryota</taxon>
        <taxon>Fungi</taxon>
        <taxon>Dikarya</taxon>
        <taxon>Basidiomycota</taxon>
        <taxon>Agaricomycotina</taxon>
        <taxon>Agaricomycetes</taxon>
        <taxon>Agaricomycetidae</taxon>
        <taxon>Boletales</taxon>
        <taxon>Paxilineae</taxon>
        <taxon>Paxillaceae</taxon>
        <taxon>Paxillus</taxon>
    </lineage>
</organism>
<keyword evidence="2" id="KW-1185">Reference proteome</keyword>
<dbReference type="InParanoid" id="A0A0D0DV15"/>
<dbReference type="Proteomes" id="UP000054538">
    <property type="component" value="Unassembled WGS sequence"/>
</dbReference>
<proteinExistence type="predicted"/>
<dbReference type="HOGENOM" id="CLU_2688550_0_0_1"/>
<reference evidence="1 2" key="1">
    <citation type="submission" date="2014-04" db="EMBL/GenBank/DDBJ databases">
        <authorList>
            <consortium name="DOE Joint Genome Institute"/>
            <person name="Kuo A."/>
            <person name="Kohler A."/>
            <person name="Jargeat P."/>
            <person name="Nagy L.G."/>
            <person name="Floudas D."/>
            <person name="Copeland A."/>
            <person name="Barry K.W."/>
            <person name="Cichocki N."/>
            <person name="Veneault-Fourrey C."/>
            <person name="LaButti K."/>
            <person name="Lindquist E.A."/>
            <person name="Lipzen A."/>
            <person name="Lundell T."/>
            <person name="Morin E."/>
            <person name="Murat C."/>
            <person name="Sun H."/>
            <person name="Tunlid A."/>
            <person name="Henrissat B."/>
            <person name="Grigoriev I.V."/>
            <person name="Hibbett D.S."/>
            <person name="Martin F."/>
            <person name="Nordberg H.P."/>
            <person name="Cantor M.N."/>
            <person name="Hua S.X."/>
        </authorList>
    </citation>
    <scope>NUCLEOTIDE SEQUENCE [LARGE SCALE GENOMIC DNA]</scope>
    <source>
        <strain evidence="1 2">Ve08.2h10</strain>
    </source>
</reference>
<dbReference type="AlphaFoldDB" id="A0A0D0DV15"/>